<dbReference type="PIRSF" id="PIRSF003230">
    <property type="entry name" value="YbgC"/>
    <property type="match status" value="1"/>
</dbReference>
<evidence type="ECO:0000256" key="1">
    <source>
        <dbReference type="ARBA" id="ARBA00005953"/>
    </source>
</evidence>
<dbReference type="InterPro" id="IPR029069">
    <property type="entry name" value="HotDog_dom_sf"/>
</dbReference>
<dbReference type="EMBL" id="DQVM01000017">
    <property type="protein sequence ID" value="HIQ29103.1"/>
    <property type="molecule type" value="Genomic_DNA"/>
</dbReference>
<evidence type="ECO:0000313" key="4">
    <source>
        <dbReference type="Proteomes" id="UP000608579"/>
    </source>
</evidence>
<sequence length="142" mass="16515">MYETEVRVGFPDTDCTTRVYFNVYIKWLDNAIIEMFREHGITYGQFGDMRFRGEKLEVTFVIGEYRCRIEKPSILDDILKLRVWVSEVRDKVVVHQGIFYNSNGEVAARAEITYVCINTNTGKSDNIPEEIRRELQAMGSST</sequence>
<dbReference type="AlphaFoldDB" id="A0A833A2T3"/>
<accession>A0A833A2T3</accession>
<dbReference type="PANTHER" id="PTHR31793:SF27">
    <property type="entry name" value="NOVEL THIOESTERASE SUPERFAMILY DOMAIN AND SAPOSIN A-TYPE DOMAIN CONTAINING PROTEIN (0610012H03RIK)"/>
    <property type="match status" value="1"/>
</dbReference>
<dbReference type="CDD" id="cd00586">
    <property type="entry name" value="4HBT"/>
    <property type="match status" value="1"/>
</dbReference>
<dbReference type="InterPro" id="IPR006684">
    <property type="entry name" value="YbgC/YbaW"/>
</dbReference>
<organism evidence="3 4">
    <name type="scientific">Caldiarchaeum subterraneum</name>
    <dbReference type="NCBI Taxonomy" id="311458"/>
    <lineage>
        <taxon>Archaea</taxon>
        <taxon>Nitrososphaerota</taxon>
        <taxon>Candidatus Caldarchaeales</taxon>
        <taxon>Candidatus Caldarchaeaceae</taxon>
        <taxon>Candidatus Caldarchaeum</taxon>
    </lineage>
</organism>
<reference evidence="3" key="1">
    <citation type="journal article" date="2020" name="ISME J.">
        <title>Gammaproteobacteria mediating utilization of methyl-, sulfur- and petroleum organic compounds in deep ocean hydrothermal plumes.</title>
        <authorList>
            <person name="Zhou Z."/>
            <person name="Liu Y."/>
            <person name="Pan J."/>
            <person name="Cron B.R."/>
            <person name="Toner B.M."/>
            <person name="Anantharaman K."/>
            <person name="Breier J.A."/>
            <person name="Dick G.J."/>
            <person name="Li M."/>
        </authorList>
    </citation>
    <scope>NUCLEOTIDE SEQUENCE</scope>
    <source>
        <strain evidence="3">SZUA-1515</strain>
    </source>
</reference>
<gene>
    <name evidence="3" type="ORF">EYH45_00905</name>
</gene>
<dbReference type="Pfam" id="PF13279">
    <property type="entry name" value="4HBT_2"/>
    <property type="match status" value="1"/>
</dbReference>
<name>A0A833A2T3_CALS0</name>
<dbReference type="InterPro" id="IPR050563">
    <property type="entry name" value="4-hydroxybenzoyl-CoA_TE"/>
</dbReference>
<evidence type="ECO:0000313" key="3">
    <source>
        <dbReference type="EMBL" id="HIQ29103.1"/>
    </source>
</evidence>
<proteinExistence type="inferred from homology"/>
<dbReference type="Proteomes" id="UP000608579">
    <property type="component" value="Unassembled WGS sequence"/>
</dbReference>
<dbReference type="SUPFAM" id="SSF54637">
    <property type="entry name" value="Thioesterase/thiol ester dehydrase-isomerase"/>
    <property type="match status" value="1"/>
</dbReference>
<evidence type="ECO:0000256" key="2">
    <source>
        <dbReference type="ARBA" id="ARBA00022801"/>
    </source>
</evidence>
<dbReference type="PANTHER" id="PTHR31793">
    <property type="entry name" value="4-HYDROXYBENZOYL-COA THIOESTERASE FAMILY MEMBER"/>
    <property type="match status" value="1"/>
</dbReference>
<comment type="similarity">
    <text evidence="1">Belongs to the 4-hydroxybenzoyl-CoA thioesterase family.</text>
</comment>
<dbReference type="Gene3D" id="3.10.129.10">
    <property type="entry name" value="Hotdog Thioesterase"/>
    <property type="match status" value="1"/>
</dbReference>
<protein>
    <submittedName>
        <fullName evidence="3">Acyl-CoA thioesterase</fullName>
    </submittedName>
</protein>
<comment type="caution">
    <text evidence="3">The sequence shown here is derived from an EMBL/GenBank/DDBJ whole genome shotgun (WGS) entry which is preliminary data.</text>
</comment>
<keyword evidence="2" id="KW-0378">Hydrolase</keyword>
<dbReference type="GO" id="GO:0047617">
    <property type="term" value="F:fatty acyl-CoA hydrolase activity"/>
    <property type="evidence" value="ECO:0007669"/>
    <property type="project" value="TreeGrafter"/>
</dbReference>